<dbReference type="Pfam" id="PF03301">
    <property type="entry name" value="Trp_dioxygenase"/>
    <property type="match status" value="1"/>
</dbReference>
<evidence type="ECO:0000256" key="2">
    <source>
        <dbReference type="ARBA" id="ARBA00022964"/>
    </source>
</evidence>
<dbReference type="EC" id="1.13.11.11" evidence="4"/>
<evidence type="ECO:0000256" key="4">
    <source>
        <dbReference type="HAMAP-Rule" id="MF_01972"/>
    </source>
</evidence>
<dbReference type="InterPro" id="IPR004981">
    <property type="entry name" value="Trp_2_3_dOase"/>
</dbReference>
<dbReference type="AlphaFoldDB" id="A0A1H3GMC7"/>
<evidence type="ECO:0000256" key="1">
    <source>
        <dbReference type="ARBA" id="ARBA00022617"/>
    </source>
</evidence>
<keyword evidence="3 4" id="KW-0823">Tryptophan catabolism</keyword>
<feature type="binding site" evidence="4">
    <location>
        <position position="110"/>
    </location>
    <ligand>
        <name>substrate</name>
    </ligand>
</feature>
<protein>
    <recommendedName>
        <fullName evidence="4">Tryptophan 2,3-dioxygenase</fullName>
        <shortName evidence="4">TDO</shortName>
        <ecNumber evidence="4">1.13.11.11</ecNumber>
    </recommendedName>
    <alternativeName>
        <fullName evidence="4">Tryptamin 2,3-dioxygenase</fullName>
    </alternativeName>
    <alternativeName>
        <fullName evidence="4">Tryptophan oxygenase</fullName>
        <shortName evidence="4">TO</shortName>
        <shortName evidence="4">TRPO</shortName>
    </alternativeName>
    <alternativeName>
        <fullName evidence="4">Tryptophan pyrrolase</fullName>
    </alternativeName>
    <alternativeName>
        <fullName evidence="4">Tryptophanase</fullName>
    </alternativeName>
</protein>
<organism evidence="5 6">
    <name type="scientific">Nitrosomonas halophila</name>
    <dbReference type="NCBI Taxonomy" id="44576"/>
    <lineage>
        <taxon>Bacteria</taxon>
        <taxon>Pseudomonadati</taxon>
        <taxon>Pseudomonadota</taxon>
        <taxon>Betaproteobacteria</taxon>
        <taxon>Nitrosomonadales</taxon>
        <taxon>Nitrosomonadaceae</taxon>
        <taxon>Nitrosomonas</taxon>
    </lineage>
</organism>
<evidence type="ECO:0000313" key="6">
    <source>
        <dbReference type="Proteomes" id="UP000198640"/>
    </source>
</evidence>
<dbReference type="GO" id="GO:0004833">
    <property type="term" value="F:L-tryptophan 2,3-dioxygenase activity"/>
    <property type="evidence" value="ECO:0007669"/>
    <property type="project" value="UniProtKB-UniRule"/>
</dbReference>
<evidence type="ECO:0000313" key="5">
    <source>
        <dbReference type="EMBL" id="SDY04473.1"/>
    </source>
</evidence>
<dbReference type="OrthoDB" id="9776847at2"/>
<dbReference type="PANTHER" id="PTHR10138">
    <property type="entry name" value="TRYPTOPHAN 2,3-DIOXYGENASE"/>
    <property type="match status" value="1"/>
</dbReference>
<name>A0A1H3GMC7_9PROT</name>
<feature type="binding site" evidence="4">
    <location>
        <begin position="39"/>
        <end position="43"/>
    </location>
    <ligand>
        <name>substrate</name>
    </ligand>
</feature>
<keyword evidence="4" id="KW-0408">Iron</keyword>
<dbReference type="Gene3D" id="1.20.58.480">
    <property type="match status" value="1"/>
</dbReference>
<dbReference type="STRING" id="44576.SAMN05421881_10162"/>
<keyword evidence="2 4" id="KW-0223">Dioxygenase</keyword>
<dbReference type="GO" id="GO:0019441">
    <property type="term" value="P:L-tryptophan catabolic process to kynurenine"/>
    <property type="evidence" value="ECO:0007669"/>
    <property type="project" value="UniProtKB-UniRule"/>
</dbReference>
<keyword evidence="6" id="KW-1185">Reference proteome</keyword>
<dbReference type="GO" id="GO:0019442">
    <property type="term" value="P:L-tryptophan catabolic process to acetyl-CoA"/>
    <property type="evidence" value="ECO:0007669"/>
    <property type="project" value="TreeGrafter"/>
</dbReference>
<evidence type="ECO:0000256" key="3">
    <source>
        <dbReference type="ARBA" id="ARBA00023079"/>
    </source>
</evidence>
<dbReference type="RefSeq" id="WP_090413130.1">
    <property type="nucleotide sequence ID" value="NZ_FNOY01000016.1"/>
</dbReference>
<dbReference type="GO" id="GO:0020037">
    <property type="term" value="F:heme binding"/>
    <property type="evidence" value="ECO:0007669"/>
    <property type="project" value="UniProtKB-UniRule"/>
</dbReference>
<comment type="similarity">
    <text evidence="4">Belongs to the tryptophan 2,3-dioxygenase family.</text>
</comment>
<dbReference type="Proteomes" id="UP000198640">
    <property type="component" value="Unassembled WGS sequence"/>
</dbReference>
<comment type="subunit">
    <text evidence="4">Homotetramer.</text>
</comment>
<keyword evidence="4" id="KW-0479">Metal-binding</keyword>
<dbReference type="PANTHER" id="PTHR10138:SF0">
    <property type="entry name" value="TRYPTOPHAN 2,3-DIOXYGENASE"/>
    <property type="match status" value="1"/>
</dbReference>
<comment type="caution">
    <text evidence="4">Lacks conserved residue(s) required for the propagation of feature annotation.</text>
</comment>
<dbReference type="HAMAP" id="MF_01972">
    <property type="entry name" value="T23O"/>
    <property type="match status" value="1"/>
</dbReference>
<gene>
    <name evidence="4" type="primary">kynA</name>
    <name evidence="5" type="ORF">SAMN05421881_10162</name>
</gene>
<comment type="catalytic activity">
    <reaction evidence="4">
        <text>L-tryptophan + O2 = N-formyl-L-kynurenine</text>
        <dbReference type="Rhea" id="RHEA:24536"/>
        <dbReference type="ChEBI" id="CHEBI:15379"/>
        <dbReference type="ChEBI" id="CHEBI:57912"/>
        <dbReference type="ChEBI" id="CHEBI:58629"/>
        <dbReference type="EC" id="1.13.11.11"/>
    </reaction>
</comment>
<comment type="function">
    <text evidence="4">Heme-dependent dioxygenase that catalyzes the oxidative cleavage of the L-tryptophan (L-Trp) pyrrole ring and converts L-tryptophan to N-formyl-L-kynurenine. Catalyzes the oxidative cleavage of the indole moiety.</text>
</comment>
<feature type="binding site" evidence="4">
    <location>
        <position position="310"/>
    </location>
    <ligand>
        <name>substrate</name>
    </ligand>
</feature>
<reference evidence="5 6" key="1">
    <citation type="submission" date="2016-10" db="EMBL/GenBank/DDBJ databases">
        <authorList>
            <person name="de Groot N.N."/>
        </authorList>
    </citation>
    <scope>NUCLEOTIDE SEQUENCE [LARGE SCALE GENOMIC DNA]</scope>
    <source>
        <strain evidence="5 6">Nm1</strain>
    </source>
</reference>
<dbReference type="GO" id="GO:0046872">
    <property type="term" value="F:metal ion binding"/>
    <property type="evidence" value="ECO:0007669"/>
    <property type="project" value="UniProtKB-KW"/>
</dbReference>
<feature type="binding site" description="axial binding residue" evidence="4">
    <location>
        <position position="296"/>
    </location>
    <ligand>
        <name>heme</name>
        <dbReference type="ChEBI" id="CHEBI:30413"/>
    </ligand>
    <ligandPart>
        <name>Fe</name>
        <dbReference type="ChEBI" id="CHEBI:18248"/>
    </ligandPart>
</feature>
<dbReference type="UniPathway" id="UPA00333">
    <property type="reaction ID" value="UER00453"/>
</dbReference>
<keyword evidence="4" id="KW-0560">Oxidoreductase</keyword>
<proteinExistence type="inferred from homology"/>
<dbReference type="Gene3D" id="1.10.287.3810">
    <property type="match status" value="1"/>
</dbReference>
<keyword evidence="1 4" id="KW-0349">Heme</keyword>
<comment type="cofactor">
    <cofactor evidence="4">
        <name>heme</name>
        <dbReference type="ChEBI" id="CHEBI:30413"/>
    </cofactor>
    <text evidence="4">Binds 1 heme group per subunit.</text>
</comment>
<dbReference type="EMBL" id="FNOY01000016">
    <property type="protein sequence ID" value="SDY04473.1"/>
    <property type="molecule type" value="Genomic_DNA"/>
</dbReference>
<sequence>MKIHPPLYYRDYLQLPKILNAQAPESAKYGKEVHDETLFIVVHQTYELWFKQILHELDSIRRIMAESFVPSTDLYVIQARLERVTTIQQILIDQIQVMETMTTLDFMEFRDYLVPASGFQSVQFRLVEALLGIKPEHRMEIEKQFINSRLRPEDRKLLEEAENKVSIFELIETWLARIPFSMFKGYDFWGEYSLAVHKMLDQDYQIILDNPGLDESMREIELRNLETTRETFATLLDADKFAKQRMQGSVRLSQKAMLSAVFIFLYRDYPALQMPFKILSSLVEIDEKFTTWRFRHALMVHRILGTKIGTGGSSGHQYLRATTERNRVFVDLFNLATFLIPKSIAPKLPEFVKNQLDIVYDAFQS</sequence>
<comment type="pathway">
    <text evidence="4">Amino-acid degradation; L-tryptophan degradation via kynurenine pathway; L-kynurenine from L-tryptophan: step 1/2.</text>
</comment>
<dbReference type="SUPFAM" id="SSF140959">
    <property type="entry name" value="Indolic compounds 2,3-dioxygenase-like"/>
    <property type="match status" value="1"/>
</dbReference>
<dbReference type="InterPro" id="IPR037217">
    <property type="entry name" value="Trp/Indoleamine_2_3_dOase-like"/>
</dbReference>
<accession>A0A1H3GMC7</accession>